<accession>A0A495BKK3</accession>
<gene>
    <name evidence="1" type="ORF">C8E02_0469</name>
</gene>
<dbReference type="PANTHER" id="PTHR35850">
    <property type="entry name" value="CYTOPLASMIC PROTEIN-RELATED"/>
    <property type="match status" value="1"/>
</dbReference>
<evidence type="ECO:0000313" key="2">
    <source>
        <dbReference type="Proteomes" id="UP000279384"/>
    </source>
</evidence>
<dbReference type="PANTHER" id="PTHR35850:SF1">
    <property type="entry name" value="TYPE VI SECRETION SYSTEM SHEATH PROTEIN TSSB1"/>
    <property type="match status" value="1"/>
</dbReference>
<organism evidence="1 2">
    <name type="scientific">Vogesella indigofera</name>
    <name type="common">Pseudomonas indigofera</name>
    <dbReference type="NCBI Taxonomy" id="45465"/>
    <lineage>
        <taxon>Bacteria</taxon>
        <taxon>Pseudomonadati</taxon>
        <taxon>Pseudomonadota</taxon>
        <taxon>Betaproteobacteria</taxon>
        <taxon>Neisseriales</taxon>
        <taxon>Chromobacteriaceae</taxon>
        <taxon>Vogesella</taxon>
    </lineage>
</organism>
<proteinExistence type="predicted"/>
<dbReference type="InterPro" id="IPR008312">
    <property type="entry name" value="T6SS_TssB1"/>
</dbReference>
<reference evidence="1 2" key="1">
    <citation type="submission" date="2018-10" db="EMBL/GenBank/DDBJ databases">
        <title>Genomic Encyclopedia of Type Strains, Phase IV (KMG-IV): sequencing the most valuable type-strain genomes for metagenomic binning, comparative biology and taxonomic classification.</title>
        <authorList>
            <person name="Goeker M."/>
        </authorList>
    </citation>
    <scope>NUCLEOTIDE SEQUENCE [LARGE SCALE GENOMIC DNA]</scope>
    <source>
        <strain evidence="1 2">DSM 3303</strain>
    </source>
</reference>
<dbReference type="Pfam" id="PF05591">
    <property type="entry name" value="T6SS_VipA"/>
    <property type="match status" value="1"/>
</dbReference>
<dbReference type="RefSeq" id="WP_120809484.1">
    <property type="nucleotide sequence ID" value="NZ_RBID01000008.1"/>
</dbReference>
<sequence>MSKESTQKKLSRVRPPRVQITYDVEIGDAIETKELPFVLGVLGDYSGHSKNPLPKMKERKFVQIDRDNFDEVLKGMAPRLAIKVDNRLQDDGSQLAMELNFNELGDFEPQNVVAQVEPLKRLLEARTRLADLRNKLAGNDKLEELLDEVVRDTEKLRQISQSAHSDNTGE</sequence>
<dbReference type="AlphaFoldDB" id="A0A495BKK3"/>
<dbReference type="EMBL" id="RBID01000008">
    <property type="protein sequence ID" value="RKQ61923.1"/>
    <property type="molecule type" value="Genomic_DNA"/>
</dbReference>
<evidence type="ECO:0000313" key="1">
    <source>
        <dbReference type="EMBL" id="RKQ61923.1"/>
    </source>
</evidence>
<comment type="caution">
    <text evidence="1">The sequence shown here is derived from an EMBL/GenBank/DDBJ whole genome shotgun (WGS) entry which is preliminary data.</text>
</comment>
<dbReference type="Proteomes" id="UP000279384">
    <property type="component" value="Unassembled WGS sequence"/>
</dbReference>
<protein>
    <submittedName>
        <fullName evidence="1">Type VI secretion system protein ImpB</fullName>
    </submittedName>
</protein>
<dbReference type="PIRSF" id="PIRSF028301">
    <property type="entry name" value="UCP028301"/>
    <property type="match status" value="1"/>
</dbReference>
<dbReference type="NCBIfam" id="TIGR03358">
    <property type="entry name" value="VI_chp_5"/>
    <property type="match status" value="1"/>
</dbReference>
<name>A0A495BKK3_VOGIN</name>